<dbReference type="GO" id="GO:0016810">
    <property type="term" value="F:hydrolase activity, acting on carbon-nitrogen (but not peptide) bonds"/>
    <property type="evidence" value="ECO:0007669"/>
    <property type="project" value="InterPro"/>
</dbReference>
<dbReference type="InterPro" id="IPR011059">
    <property type="entry name" value="Metal-dep_hydrolase_composite"/>
</dbReference>
<organism evidence="2 3">
    <name type="scientific">Amphiplicatus metriothermophilus</name>
    <dbReference type="NCBI Taxonomy" id="1519374"/>
    <lineage>
        <taxon>Bacteria</taxon>
        <taxon>Pseudomonadati</taxon>
        <taxon>Pseudomonadota</taxon>
        <taxon>Alphaproteobacteria</taxon>
        <taxon>Parvularculales</taxon>
        <taxon>Parvularculaceae</taxon>
        <taxon>Amphiplicatus</taxon>
    </lineage>
</organism>
<dbReference type="InterPro" id="IPR051781">
    <property type="entry name" value="Metallo-dep_Hydrolase"/>
</dbReference>
<dbReference type="AlphaFoldDB" id="A0A239PW10"/>
<dbReference type="PANTHER" id="PTHR43135">
    <property type="entry name" value="ALPHA-D-RIBOSE 1-METHYLPHOSPHONATE 5-TRIPHOSPHATE DIPHOSPHATASE"/>
    <property type="match status" value="1"/>
</dbReference>
<dbReference type="SUPFAM" id="SSF51556">
    <property type="entry name" value="Metallo-dependent hydrolases"/>
    <property type="match status" value="1"/>
</dbReference>
<gene>
    <name evidence="2" type="ORF">SAMN06297382_2038</name>
</gene>
<name>A0A239PW10_9PROT</name>
<dbReference type="Proteomes" id="UP000198346">
    <property type="component" value="Unassembled WGS sequence"/>
</dbReference>
<dbReference type="Gene3D" id="2.30.40.10">
    <property type="entry name" value="Urease, subunit C, domain 1"/>
    <property type="match status" value="2"/>
</dbReference>
<accession>A0A239PW10</accession>
<dbReference type="PANTHER" id="PTHR43135:SF3">
    <property type="entry name" value="ALPHA-D-RIBOSE 1-METHYLPHOSPHONATE 5-TRIPHOSPHATE DIPHOSPHATASE"/>
    <property type="match status" value="1"/>
</dbReference>
<dbReference type="OrthoDB" id="8098664at2"/>
<keyword evidence="3" id="KW-1185">Reference proteome</keyword>
<dbReference type="InterPro" id="IPR006680">
    <property type="entry name" value="Amidohydro-rel"/>
</dbReference>
<feature type="domain" description="Amidohydrolase-related" evidence="1">
    <location>
        <begin position="327"/>
        <end position="649"/>
    </location>
</feature>
<dbReference type="RefSeq" id="WP_089412507.1">
    <property type="nucleotide sequence ID" value="NZ_FZQA01000004.1"/>
</dbReference>
<dbReference type="SUPFAM" id="SSF51338">
    <property type="entry name" value="Composite domain of metallo-dependent hydrolases"/>
    <property type="match status" value="1"/>
</dbReference>
<evidence type="ECO:0000313" key="3">
    <source>
        <dbReference type="Proteomes" id="UP000198346"/>
    </source>
</evidence>
<dbReference type="Gene3D" id="3.20.20.140">
    <property type="entry name" value="Metal-dependent hydrolases"/>
    <property type="match status" value="1"/>
</dbReference>
<protein>
    <submittedName>
        <fullName evidence="2">Imidazolonepropionase</fullName>
    </submittedName>
</protein>
<dbReference type="EMBL" id="FZQA01000004">
    <property type="protein sequence ID" value="SNT74132.1"/>
    <property type="molecule type" value="Genomic_DNA"/>
</dbReference>
<dbReference type="InterPro" id="IPR032466">
    <property type="entry name" value="Metal_Hydrolase"/>
</dbReference>
<dbReference type="Pfam" id="PF01979">
    <property type="entry name" value="Amidohydro_1"/>
    <property type="match status" value="1"/>
</dbReference>
<evidence type="ECO:0000259" key="1">
    <source>
        <dbReference type="Pfam" id="PF01979"/>
    </source>
</evidence>
<proteinExistence type="predicted"/>
<evidence type="ECO:0000313" key="2">
    <source>
        <dbReference type="EMBL" id="SNT74132.1"/>
    </source>
</evidence>
<reference evidence="2 3" key="1">
    <citation type="submission" date="2017-07" db="EMBL/GenBank/DDBJ databases">
        <authorList>
            <person name="Sun Z.S."/>
            <person name="Albrecht U."/>
            <person name="Echele G."/>
            <person name="Lee C.C."/>
        </authorList>
    </citation>
    <scope>NUCLEOTIDE SEQUENCE [LARGE SCALE GENOMIC DNA]</scope>
    <source>
        <strain evidence="2 3">CGMCC 1.12710</strain>
    </source>
</reference>
<sequence>MNEALRTGARIMIATALIATIATGGPAARAAETLRYSVIAGGEKVGFLEAVIDGRAIEIEYVVRNNGRGPTISERIELNRKGVPLRWTIQGKTAFGGAVDELYEWRDGRARWRSQADAGEIKTSAPALYVANDASPWSAGLYANALLESGARELATLPGGALRLEELGREWLGEGLAAIRVRLFALSGVDLHPAFIMIDDAGRLAAELGARSMVVREGFEDQHERLAELFETLTRARAADLQQRLARRFMGPVRYVNARVFDPKSGAIKGPAAIVVHGEKITVVDYEGGLGAPGPDETVIDAEGGVLVPGLHDMHSHTSLWSGLFYLAAGVTTTRDQGNDQERLLDIIGRTEAGALAGPRIIPNGMIEGRSEHSVRVGVIADSLQAALDAVRRYAAHGYFQIKIYNSIKPEWVKPIAAEAKRLGLGVTGHVPAFMSPDEAILAGYDDIAHVNQLMLGWLIREGEDTRTPLRLTAMRRAASLDLDSAPVRRTIALMKQHGVALDTTAVILERLLLSRAGEVSEADAPYLDHMPIGYQRYRKRSFVSLDEPDVDAEYRRAFAALLDTLALLNENGVQLLPGTDDGSGVSVHREIELYVKAGLSNAEALRLATLACDEYLGRDQAFGSIEKGKYADFFLIQADPLADISAIRQVRLVSRGGMVYFPSEIYEALAIRPFASPPPVAWP</sequence>